<accession>A0A914VRV8</accession>
<dbReference type="Pfam" id="PF01183">
    <property type="entry name" value="Glyco_hydro_25"/>
    <property type="match status" value="1"/>
</dbReference>
<dbReference type="FunFam" id="3.20.20.80:FF:000134">
    <property type="entry name" value="Glycoside hydrolase"/>
    <property type="match status" value="1"/>
</dbReference>
<dbReference type="Proteomes" id="UP000887566">
    <property type="component" value="Unplaced"/>
</dbReference>
<evidence type="ECO:0000313" key="5">
    <source>
        <dbReference type="Proteomes" id="UP000887566"/>
    </source>
</evidence>
<dbReference type="InterPro" id="IPR017853">
    <property type="entry name" value="GH"/>
</dbReference>
<evidence type="ECO:0000313" key="6">
    <source>
        <dbReference type="WBParaSite" id="PSAMB.scaffold235size63155.g3618.t1"/>
    </source>
</evidence>
<comment type="similarity">
    <text evidence="1">Belongs to the glycosyl hydrolase 25 family.</text>
</comment>
<keyword evidence="3" id="KW-0472">Membrane</keyword>
<dbReference type="GO" id="GO:0016998">
    <property type="term" value="P:cell wall macromolecule catabolic process"/>
    <property type="evidence" value="ECO:0007669"/>
    <property type="project" value="InterPro"/>
</dbReference>
<evidence type="ECO:0000259" key="4">
    <source>
        <dbReference type="Pfam" id="PF00024"/>
    </source>
</evidence>
<organism evidence="5 6">
    <name type="scientific">Plectus sambesii</name>
    <dbReference type="NCBI Taxonomy" id="2011161"/>
    <lineage>
        <taxon>Eukaryota</taxon>
        <taxon>Metazoa</taxon>
        <taxon>Ecdysozoa</taxon>
        <taxon>Nematoda</taxon>
        <taxon>Chromadorea</taxon>
        <taxon>Plectida</taxon>
        <taxon>Plectina</taxon>
        <taxon>Plectoidea</taxon>
        <taxon>Plectidae</taxon>
        <taxon>Plectus</taxon>
    </lineage>
</organism>
<keyword evidence="5" id="KW-1185">Reference proteome</keyword>
<keyword evidence="3" id="KW-0812">Transmembrane</keyword>
<dbReference type="GO" id="GO:0045087">
    <property type="term" value="P:innate immune response"/>
    <property type="evidence" value="ECO:0007669"/>
    <property type="project" value="TreeGrafter"/>
</dbReference>
<feature type="transmembrane region" description="Helical" evidence="3">
    <location>
        <begin position="6"/>
        <end position="26"/>
    </location>
</feature>
<dbReference type="SUPFAM" id="SSF51445">
    <property type="entry name" value="(Trans)glycosidases"/>
    <property type="match status" value="1"/>
</dbReference>
<evidence type="ECO:0000256" key="1">
    <source>
        <dbReference type="ARBA" id="ARBA00010646"/>
    </source>
</evidence>
<dbReference type="InterPro" id="IPR003609">
    <property type="entry name" value="Pan_app"/>
</dbReference>
<dbReference type="GO" id="GO:0007165">
    <property type="term" value="P:signal transduction"/>
    <property type="evidence" value="ECO:0007669"/>
    <property type="project" value="TreeGrafter"/>
</dbReference>
<dbReference type="PANTHER" id="PTHR23208">
    <property type="entry name" value="LYSOZYME PROTEIN"/>
    <property type="match status" value="1"/>
</dbReference>
<dbReference type="WBParaSite" id="PSAMB.scaffold235size63155.g3618.t1">
    <property type="protein sequence ID" value="PSAMB.scaffold235size63155.g3618.t1"/>
    <property type="gene ID" value="PSAMB.scaffold235size63155.g3618"/>
</dbReference>
<name>A0A914VRV8_9BILA</name>
<dbReference type="InterPro" id="IPR051595">
    <property type="entry name" value="GH25_Enzymes"/>
</dbReference>
<protein>
    <submittedName>
        <fullName evidence="6">Lysozyme</fullName>
    </submittedName>
</protein>
<sequence>MKAPYTALYFVVLVLIFAAVLVDGYFTESEMNYQGCMASPLSVKSGGWCYVVYYSMKRNYSLPLSLAEAQTTCHPHGTLAIGLTKYMMNAFLTWLQSVANPPNGLYWALIGNQCNPPKWYYNVLHPNGNRSVFPYLEESYPLGGCSGGDWALRPYRDHHYESVDKAGAANLYLAVICQFAAPSWSFNGRVAGRFTSPNYLVEQTTASHAVCALKCLESIFCMSFAHNSVINDCQIYAVSPDDPLYKSKITPDTSHFPTCTTAAPRVKTSLVRTAMKLMLCLVGVLGLASTASATIGWDGIQQVSVAGFQCLKSHNYDFFIGRVWTSNGNYDEGGIQNIKNARAAGIAGVDGYIFPCLASGCAHAANQVEATINRLRAEGAQIGMLWMDIERYQWPADQGSNQQFIRDMVNQAQSMGVHVGIYSNNNNWAAIVGIGWSEMSHLPLWWANYNGQQGFGGFQPFGGWSQPAIHQYQGTTAGPCSVSMDLNWYP</sequence>
<dbReference type="Gene3D" id="3.20.20.80">
    <property type="entry name" value="Glycosidases"/>
    <property type="match status" value="1"/>
</dbReference>
<keyword evidence="2" id="KW-0732">Signal</keyword>
<evidence type="ECO:0000256" key="3">
    <source>
        <dbReference type="SAM" id="Phobius"/>
    </source>
</evidence>
<proteinExistence type="inferred from homology"/>
<feature type="domain" description="Apple" evidence="4">
    <location>
        <begin position="190"/>
        <end position="251"/>
    </location>
</feature>
<dbReference type="CDD" id="cd06416">
    <property type="entry name" value="GH25_Lys1-like"/>
    <property type="match status" value="1"/>
</dbReference>
<dbReference type="PANTHER" id="PTHR23208:SF36">
    <property type="entry name" value="LYSOZYME-RELATED"/>
    <property type="match status" value="1"/>
</dbReference>
<dbReference type="Pfam" id="PF00024">
    <property type="entry name" value="PAN_1"/>
    <property type="match status" value="1"/>
</dbReference>
<dbReference type="InterPro" id="IPR002053">
    <property type="entry name" value="Glyco_hydro_25"/>
</dbReference>
<evidence type="ECO:0000256" key="2">
    <source>
        <dbReference type="ARBA" id="ARBA00022729"/>
    </source>
</evidence>
<dbReference type="SUPFAM" id="SSF57414">
    <property type="entry name" value="Hairpin loop containing domain-like"/>
    <property type="match status" value="1"/>
</dbReference>
<dbReference type="AlphaFoldDB" id="A0A914VRV8"/>
<dbReference type="GO" id="GO:0003796">
    <property type="term" value="F:lysozyme activity"/>
    <property type="evidence" value="ECO:0007669"/>
    <property type="project" value="InterPro"/>
</dbReference>
<dbReference type="PROSITE" id="PS51904">
    <property type="entry name" value="GLYCOSYL_HYDROL_F25_2"/>
    <property type="match status" value="1"/>
</dbReference>
<reference evidence="6" key="1">
    <citation type="submission" date="2022-11" db="UniProtKB">
        <authorList>
            <consortium name="WormBaseParasite"/>
        </authorList>
    </citation>
    <scope>IDENTIFICATION</scope>
</reference>
<keyword evidence="3" id="KW-1133">Transmembrane helix</keyword>
<dbReference type="GO" id="GO:0009253">
    <property type="term" value="P:peptidoglycan catabolic process"/>
    <property type="evidence" value="ECO:0007669"/>
    <property type="project" value="InterPro"/>
</dbReference>